<evidence type="ECO:0000256" key="5">
    <source>
        <dbReference type="ARBA" id="ARBA00023136"/>
    </source>
</evidence>
<feature type="domain" description="Major facilitator superfamily (MFS) profile" evidence="7">
    <location>
        <begin position="1"/>
        <end position="444"/>
    </location>
</feature>
<dbReference type="PANTHER" id="PTHR23501">
    <property type="entry name" value="MAJOR FACILITATOR SUPERFAMILY"/>
    <property type="match status" value="1"/>
</dbReference>
<evidence type="ECO:0000256" key="3">
    <source>
        <dbReference type="ARBA" id="ARBA00022692"/>
    </source>
</evidence>
<comment type="caution">
    <text evidence="8">The sequence shown here is derived from an EMBL/GenBank/DDBJ whole genome shotgun (WGS) entry which is preliminary data.</text>
</comment>
<dbReference type="PANTHER" id="PTHR23501:SF191">
    <property type="entry name" value="VACUOLAR BASIC AMINO ACID TRANSPORTER 4"/>
    <property type="match status" value="1"/>
</dbReference>
<evidence type="ECO:0000256" key="2">
    <source>
        <dbReference type="ARBA" id="ARBA00022448"/>
    </source>
</evidence>
<dbReference type="PROSITE" id="PS50850">
    <property type="entry name" value="MFS"/>
    <property type="match status" value="1"/>
</dbReference>
<keyword evidence="9" id="KW-1185">Reference proteome</keyword>
<dbReference type="PRINTS" id="PR01036">
    <property type="entry name" value="TCRTETB"/>
</dbReference>
<protein>
    <submittedName>
        <fullName evidence="8">MDR family MFS transporter</fullName>
    </submittedName>
</protein>
<evidence type="ECO:0000313" key="9">
    <source>
        <dbReference type="Proteomes" id="UP001501690"/>
    </source>
</evidence>
<accession>A0ABP4ULJ5</accession>
<evidence type="ECO:0000256" key="6">
    <source>
        <dbReference type="SAM" id="Phobius"/>
    </source>
</evidence>
<feature type="transmembrane region" description="Helical" evidence="6">
    <location>
        <begin position="66"/>
        <end position="83"/>
    </location>
</feature>
<evidence type="ECO:0000256" key="4">
    <source>
        <dbReference type="ARBA" id="ARBA00022989"/>
    </source>
</evidence>
<keyword evidence="2" id="KW-0813">Transport</keyword>
<dbReference type="InterPro" id="IPR011701">
    <property type="entry name" value="MFS"/>
</dbReference>
<dbReference type="SUPFAM" id="SSF103473">
    <property type="entry name" value="MFS general substrate transporter"/>
    <property type="match status" value="1"/>
</dbReference>
<keyword evidence="4 6" id="KW-1133">Transmembrane helix</keyword>
<keyword evidence="5 6" id="KW-0472">Membrane</keyword>
<evidence type="ECO:0000259" key="7">
    <source>
        <dbReference type="PROSITE" id="PS50850"/>
    </source>
</evidence>
<dbReference type="InterPro" id="IPR020846">
    <property type="entry name" value="MFS_dom"/>
</dbReference>
<feature type="transmembrane region" description="Helical" evidence="6">
    <location>
        <begin position="152"/>
        <end position="174"/>
    </location>
</feature>
<feature type="transmembrane region" description="Helical" evidence="6">
    <location>
        <begin position="344"/>
        <end position="362"/>
    </location>
</feature>
<gene>
    <name evidence="8" type="ORF">GCM10009808_23660</name>
</gene>
<organism evidence="8 9">
    <name type="scientific">Microbacterium sediminicola</name>
    <dbReference type="NCBI Taxonomy" id="415210"/>
    <lineage>
        <taxon>Bacteria</taxon>
        <taxon>Bacillati</taxon>
        <taxon>Actinomycetota</taxon>
        <taxon>Actinomycetes</taxon>
        <taxon>Micrococcales</taxon>
        <taxon>Microbacteriaceae</taxon>
        <taxon>Microbacterium</taxon>
    </lineage>
</organism>
<name>A0ABP4ULJ5_9MICO</name>
<feature type="transmembrane region" description="Helical" evidence="6">
    <location>
        <begin position="124"/>
        <end position="146"/>
    </location>
</feature>
<evidence type="ECO:0000256" key="1">
    <source>
        <dbReference type="ARBA" id="ARBA00004429"/>
    </source>
</evidence>
<dbReference type="EMBL" id="BAAAPL010000002">
    <property type="protein sequence ID" value="GAA1704970.1"/>
    <property type="molecule type" value="Genomic_DNA"/>
</dbReference>
<feature type="transmembrane region" description="Helical" evidence="6">
    <location>
        <begin position="383"/>
        <end position="406"/>
    </location>
</feature>
<feature type="transmembrane region" description="Helical" evidence="6">
    <location>
        <begin position="254"/>
        <end position="278"/>
    </location>
</feature>
<reference evidence="9" key="1">
    <citation type="journal article" date="2019" name="Int. J. Syst. Evol. Microbiol.">
        <title>The Global Catalogue of Microorganisms (GCM) 10K type strain sequencing project: providing services to taxonomists for standard genome sequencing and annotation.</title>
        <authorList>
            <consortium name="The Broad Institute Genomics Platform"/>
            <consortium name="The Broad Institute Genome Sequencing Center for Infectious Disease"/>
            <person name="Wu L."/>
            <person name="Ma J."/>
        </authorList>
    </citation>
    <scope>NUCLEOTIDE SEQUENCE [LARGE SCALE GENOMIC DNA]</scope>
    <source>
        <strain evidence="9">JCM 15577</strain>
    </source>
</reference>
<comment type="subcellular location">
    <subcellularLocation>
        <location evidence="1">Cell inner membrane</location>
        <topology evidence="1">Multi-pass membrane protein</topology>
    </subcellularLocation>
</comment>
<dbReference type="InterPro" id="IPR036259">
    <property type="entry name" value="MFS_trans_sf"/>
</dbReference>
<dbReference type="Pfam" id="PF07690">
    <property type="entry name" value="MFS_1"/>
    <property type="match status" value="1"/>
</dbReference>
<proteinExistence type="predicted"/>
<evidence type="ECO:0000313" key="8">
    <source>
        <dbReference type="EMBL" id="GAA1704970.1"/>
    </source>
</evidence>
<dbReference type="Proteomes" id="UP001501690">
    <property type="component" value="Unassembled WGS sequence"/>
</dbReference>
<feature type="transmembrane region" description="Helical" evidence="6">
    <location>
        <begin position="36"/>
        <end position="54"/>
    </location>
</feature>
<feature type="transmembrane region" description="Helical" evidence="6">
    <location>
        <begin position="89"/>
        <end position="112"/>
    </location>
</feature>
<keyword evidence="3 6" id="KW-0812">Transmembrane</keyword>
<sequence length="447" mass="46399">MTALLLSLFFAMASNTMVLTGLPQIIADLHGTATQYTWIVTTSLLLLAVTTPVWGRLAERYSPTRLLMISLTVYFFGSVGAGAAFDPWMIVACRALIGAGAGGIVTLVQLIVTRMTTPQERPKYFGAIGSVMSVAAVIAPALGGVVVDLGGWRWVFFSTAPLAIVAFLMVWLWAPPVHLDAHRRGPFDVLGTVMIAVAVTAIMVWLTFLHPPVGAAGIITGIIAVALIAGAVIAERRASAPLVPPALLKNRNLVKVLICSGVAGVAAFGTSVYLAMYLQDVRGLTAGETGLLLIPLSAATFTSSLAVGWLVSRTGRDKGLLLFGVLAIVVGYAVLTLIQEDTPLVLVVCAGATVSLGVGAVTQQIVATGQRYLRPEDLSVGSALILFLRSVITVICLSAFGVVLAFASAGESGELGGIRAVFAACLVVGVAGLIAVAALPNPLTRRS</sequence>
<feature type="transmembrane region" description="Helical" evidence="6">
    <location>
        <begin position="214"/>
        <end position="234"/>
    </location>
</feature>
<dbReference type="Gene3D" id="1.20.1250.20">
    <property type="entry name" value="MFS general substrate transporter like domains"/>
    <property type="match status" value="1"/>
</dbReference>
<feature type="transmembrane region" description="Helical" evidence="6">
    <location>
        <begin position="186"/>
        <end position="208"/>
    </location>
</feature>
<feature type="transmembrane region" description="Helical" evidence="6">
    <location>
        <begin position="319"/>
        <end position="338"/>
    </location>
</feature>
<feature type="transmembrane region" description="Helical" evidence="6">
    <location>
        <begin position="418"/>
        <end position="439"/>
    </location>
</feature>
<dbReference type="Gene3D" id="1.20.1720.10">
    <property type="entry name" value="Multidrug resistance protein D"/>
    <property type="match status" value="1"/>
</dbReference>
<feature type="transmembrane region" description="Helical" evidence="6">
    <location>
        <begin position="290"/>
        <end position="312"/>
    </location>
</feature>